<evidence type="ECO:0000313" key="2">
    <source>
        <dbReference type="Proteomes" id="UP000609726"/>
    </source>
</evidence>
<sequence length="217" mass="22469">MQGSGSGSGCGCAKCRQAASGELEVMEFEAPGPFGEQEEIALAMELMSVASEEELEQFLGKMFKGIWKGVKKVGSFIGKVAKPLGGVLKGLAKTALPFVGKALGSFIPIPVVGTAIGGALGNAVAKALEMEAAGLDGEERELEMARRFVRIAGTAAQQAGMAGQGMDPQRAARQALDAALRCHLPRMRQPGLAGGANSGANSGTWRRQGRGRIVLDL</sequence>
<dbReference type="EMBL" id="WHJH01000016">
    <property type="protein sequence ID" value="NHZ90367.1"/>
    <property type="molecule type" value="Genomic_DNA"/>
</dbReference>
<name>A0ABX0NU41_9BURK</name>
<reference evidence="1 2" key="1">
    <citation type="submission" date="2019-10" db="EMBL/GenBank/DDBJ databases">
        <title>Taxonomy of Antarctic Massilia spp.: description of Massilia rubra sp. nov., Massilia aquatica sp. nov., Massilia mucilaginosa sp. nov., Massilia frigida sp. nov. isolated from streams, lakes and regoliths.</title>
        <authorList>
            <person name="Holochova P."/>
            <person name="Sedlacek I."/>
            <person name="Kralova S."/>
            <person name="Maslanova I."/>
            <person name="Busse H.-J."/>
            <person name="Stankova E."/>
            <person name="Vrbovska V."/>
            <person name="Kovarovic V."/>
            <person name="Bartak M."/>
            <person name="Svec P."/>
            <person name="Pantucek R."/>
        </authorList>
    </citation>
    <scope>NUCLEOTIDE SEQUENCE [LARGE SCALE GENOMIC DNA]</scope>
    <source>
        <strain evidence="1 2">CCM 8733</strain>
    </source>
</reference>
<accession>A0ABX0NU41</accession>
<dbReference type="RefSeq" id="WP_166876554.1">
    <property type="nucleotide sequence ID" value="NZ_WHJH01000016.1"/>
</dbReference>
<dbReference type="Proteomes" id="UP000609726">
    <property type="component" value="Unassembled WGS sequence"/>
</dbReference>
<evidence type="ECO:0000313" key="1">
    <source>
        <dbReference type="EMBL" id="NHZ90367.1"/>
    </source>
</evidence>
<organism evidence="1 2">
    <name type="scientific">Massilia mucilaginosa</name>
    <dbReference type="NCBI Taxonomy" id="2609282"/>
    <lineage>
        <taxon>Bacteria</taxon>
        <taxon>Pseudomonadati</taxon>
        <taxon>Pseudomonadota</taxon>
        <taxon>Betaproteobacteria</taxon>
        <taxon>Burkholderiales</taxon>
        <taxon>Oxalobacteraceae</taxon>
        <taxon>Telluria group</taxon>
        <taxon>Massilia</taxon>
    </lineage>
</organism>
<protein>
    <submittedName>
        <fullName evidence="1">Uncharacterized protein</fullName>
    </submittedName>
</protein>
<keyword evidence="2" id="KW-1185">Reference proteome</keyword>
<gene>
    <name evidence="1" type="ORF">F2P45_15270</name>
</gene>
<proteinExistence type="predicted"/>
<comment type="caution">
    <text evidence="1">The sequence shown here is derived from an EMBL/GenBank/DDBJ whole genome shotgun (WGS) entry which is preliminary data.</text>
</comment>